<evidence type="ECO:0000259" key="6">
    <source>
        <dbReference type="Pfam" id="PF25877"/>
    </source>
</evidence>
<dbReference type="InterPro" id="IPR036770">
    <property type="entry name" value="Ankyrin_rpt-contain_sf"/>
</dbReference>
<feature type="compositionally biased region" description="Basic and acidic residues" evidence="5">
    <location>
        <begin position="80"/>
        <end position="91"/>
    </location>
</feature>
<dbReference type="AlphaFoldDB" id="A0A8S4GE77"/>
<dbReference type="Pfam" id="PF25877">
    <property type="entry name" value="WHD_SOWAH"/>
    <property type="match status" value="1"/>
</dbReference>
<evidence type="ECO:0000256" key="5">
    <source>
        <dbReference type="SAM" id="MobiDB-lite"/>
    </source>
</evidence>
<feature type="compositionally biased region" description="Polar residues" evidence="5">
    <location>
        <begin position="563"/>
        <end position="572"/>
    </location>
</feature>
<evidence type="ECO:0000256" key="2">
    <source>
        <dbReference type="ARBA" id="ARBA00023043"/>
    </source>
</evidence>
<dbReference type="PROSITE" id="PS50297">
    <property type="entry name" value="ANK_REP_REGION"/>
    <property type="match status" value="1"/>
</dbReference>
<accession>A0A8S4GE77</accession>
<evidence type="ECO:0000313" key="8">
    <source>
        <dbReference type="Proteomes" id="UP000653454"/>
    </source>
</evidence>
<comment type="caution">
    <text evidence="7">The sequence shown here is derived from an EMBL/GenBank/DDBJ whole genome shotgun (WGS) entry which is preliminary data.</text>
</comment>
<dbReference type="SUPFAM" id="SSF48403">
    <property type="entry name" value="Ankyrin repeat"/>
    <property type="match status" value="1"/>
</dbReference>
<feature type="region of interest" description="Disordered" evidence="5">
    <location>
        <begin position="158"/>
        <end position="209"/>
    </location>
</feature>
<dbReference type="Proteomes" id="UP000653454">
    <property type="component" value="Unassembled WGS sequence"/>
</dbReference>
<reference evidence="7" key="1">
    <citation type="submission" date="2020-11" db="EMBL/GenBank/DDBJ databases">
        <authorList>
            <person name="Whiteford S."/>
        </authorList>
    </citation>
    <scope>NUCLEOTIDE SEQUENCE</scope>
</reference>
<dbReference type="PROSITE" id="PS50088">
    <property type="entry name" value="ANK_REPEAT"/>
    <property type="match status" value="1"/>
</dbReference>
<dbReference type="PANTHER" id="PTHR14491:SF7">
    <property type="entry name" value="SOSONDOWAH, ISOFORM G"/>
    <property type="match status" value="1"/>
</dbReference>
<dbReference type="SMART" id="SM00248">
    <property type="entry name" value="ANK"/>
    <property type="match status" value="2"/>
</dbReference>
<dbReference type="InterPro" id="IPR058889">
    <property type="entry name" value="WHD_SOWAHA-C"/>
</dbReference>
<feature type="region of interest" description="Disordered" evidence="5">
    <location>
        <begin position="78"/>
        <end position="99"/>
    </location>
</feature>
<organism evidence="7 8">
    <name type="scientific">Plutella xylostella</name>
    <name type="common">Diamondback moth</name>
    <name type="synonym">Plutella maculipennis</name>
    <dbReference type="NCBI Taxonomy" id="51655"/>
    <lineage>
        <taxon>Eukaryota</taxon>
        <taxon>Metazoa</taxon>
        <taxon>Ecdysozoa</taxon>
        <taxon>Arthropoda</taxon>
        <taxon>Hexapoda</taxon>
        <taxon>Insecta</taxon>
        <taxon>Pterygota</taxon>
        <taxon>Neoptera</taxon>
        <taxon>Endopterygota</taxon>
        <taxon>Lepidoptera</taxon>
        <taxon>Glossata</taxon>
        <taxon>Ditrysia</taxon>
        <taxon>Yponomeutoidea</taxon>
        <taxon>Plutellidae</taxon>
        <taxon>Plutella</taxon>
    </lineage>
</organism>
<dbReference type="Pfam" id="PF12796">
    <property type="entry name" value="Ank_2"/>
    <property type="match status" value="1"/>
</dbReference>
<dbReference type="PANTHER" id="PTHR14491">
    <property type="entry name" value="SOSONDOWAH, ISOFORM G"/>
    <property type="match status" value="1"/>
</dbReference>
<keyword evidence="1" id="KW-0677">Repeat</keyword>
<dbReference type="EMBL" id="CAJHNJ030000501">
    <property type="protein sequence ID" value="CAG9138147.1"/>
    <property type="molecule type" value="Genomic_DNA"/>
</dbReference>
<keyword evidence="2 4" id="KW-0040">ANK repeat</keyword>
<feature type="compositionally biased region" description="Polar residues" evidence="5">
    <location>
        <begin position="183"/>
        <end position="209"/>
    </location>
</feature>
<evidence type="ECO:0000256" key="3">
    <source>
        <dbReference type="ARBA" id="ARBA00038122"/>
    </source>
</evidence>
<keyword evidence="8" id="KW-1185">Reference proteome</keyword>
<dbReference type="Gene3D" id="1.25.40.20">
    <property type="entry name" value="Ankyrin repeat-containing domain"/>
    <property type="match status" value="1"/>
</dbReference>
<feature type="region of interest" description="Disordered" evidence="5">
    <location>
        <begin position="506"/>
        <end position="572"/>
    </location>
</feature>
<name>A0A8S4GE77_PLUXY</name>
<sequence>MSGPTELSFDEILKFMLAHNGKVTNHELVKHFKVFLTDPDMRDEARSTFKKHVNSLAIIKNHNNEKWLILKKKHLPSSGKESHELSTERVSDSPSVTVPLNTTIDAETSNMESEQPPERPPLPLQLNQDLTLLNMLIQDNIAQKVNEVREEVKENIVPPPSINNEEIPKATPRRRSSGDKLLNNDNKSSSAHFKTARLSTTSEDSITKPTETLSASKSEMMLVDGEQKISVKERKQMFNRMASEGDILKPVVGNSFNTSGSQEEDRASVIFDHKSENEPLDPQQKAWILCAARGDYHKLAKMCNENAKLAKTKDPFTTAMHWACKRGHEDLVKLLAGVVRNIVNARSNGGYTPLHLAMQYRHENIYKLLVDVYDADPNMLDWSGKKAKQYLKPMDTSLSPGSYRKHDAYNLRKTYTSPPTIRVSASSHSMSSLSKKEGFLRIGSLNVRVKKTTEAFSNFLGVGATRASAYVPKGRADDRRVSEDLDHLHKSWGSADSIAKDDKLMLPPLSTKVRRRGASGRKGLAAAHSRSTPSTPDQPRAQMGAGETGDSDSDSAAGFHSAWRQQRASDCL</sequence>
<evidence type="ECO:0000256" key="1">
    <source>
        <dbReference type="ARBA" id="ARBA00022737"/>
    </source>
</evidence>
<comment type="similarity">
    <text evidence="3">Belongs to the SOWAH family.</text>
</comment>
<evidence type="ECO:0000256" key="4">
    <source>
        <dbReference type="PROSITE-ProRule" id="PRU00023"/>
    </source>
</evidence>
<feature type="repeat" description="ANK" evidence="4">
    <location>
        <begin position="349"/>
        <end position="371"/>
    </location>
</feature>
<dbReference type="InterPro" id="IPR002110">
    <property type="entry name" value="Ankyrin_rpt"/>
</dbReference>
<gene>
    <name evidence="7" type="ORF">PLXY2_LOCUS16400</name>
</gene>
<feature type="domain" description="SOWAHA-C winged helix-turn-helix" evidence="6">
    <location>
        <begin position="6"/>
        <end position="87"/>
    </location>
</feature>
<protein>
    <submittedName>
        <fullName evidence="7">(diamondback moth) hypothetical protein</fullName>
    </submittedName>
</protein>
<evidence type="ECO:0000313" key="7">
    <source>
        <dbReference type="EMBL" id="CAG9138147.1"/>
    </source>
</evidence>
<proteinExistence type="inferred from homology"/>